<dbReference type="Proteomes" id="UP001589776">
    <property type="component" value="Unassembled WGS sequence"/>
</dbReference>
<comment type="caution">
    <text evidence="1">The sequence shown here is derived from an EMBL/GenBank/DDBJ whole genome shotgun (WGS) entry which is preliminary data.</text>
</comment>
<reference evidence="1 2" key="1">
    <citation type="submission" date="2024-09" db="EMBL/GenBank/DDBJ databases">
        <authorList>
            <person name="Sun Q."/>
            <person name="Mori K."/>
        </authorList>
    </citation>
    <scope>NUCLEOTIDE SEQUENCE [LARGE SCALE GENOMIC DNA]</scope>
    <source>
        <strain evidence="1 2">CCM 7759</strain>
    </source>
</reference>
<evidence type="ECO:0000313" key="1">
    <source>
        <dbReference type="EMBL" id="MFC0213111.1"/>
    </source>
</evidence>
<gene>
    <name evidence="1" type="ORF">ACFFK0_11705</name>
</gene>
<protein>
    <submittedName>
        <fullName evidence="1">Uncharacterized protein</fullName>
    </submittedName>
</protein>
<keyword evidence="2" id="KW-1185">Reference proteome</keyword>
<organism evidence="1 2">
    <name type="scientific">Paenibacillus chartarius</name>
    <dbReference type="NCBI Taxonomy" id="747481"/>
    <lineage>
        <taxon>Bacteria</taxon>
        <taxon>Bacillati</taxon>
        <taxon>Bacillota</taxon>
        <taxon>Bacilli</taxon>
        <taxon>Bacillales</taxon>
        <taxon>Paenibacillaceae</taxon>
        <taxon>Paenibacillus</taxon>
    </lineage>
</organism>
<dbReference type="RefSeq" id="WP_377470369.1">
    <property type="nucleotide sequence ID" value="NZ_JBHLWN010000046.1"/>
</dbReference>
<sequence length="104" mass="12045">MQKTKSLTNKSSQKKVMIILKDHDAVGTVYTKINTEASRKDALIDALRQVEEGKLYADKECRQQIEGPFIEVYQERRASKKEEDFIFLIDKETVFDHVVGIRIV</sequence>
<dbReference type="EMBL" id="JBHLWN010000046">
    <property type="protein sequence ID" value="MFC0213111.1"/>
    <property type="molecule type" value="Genomic_DNA"/>
</dbReference>
<evidence type="ECO:0000313" key="2">
    <source>
        <dbReference type="Proteomes" id="UP001589776"/>
    </source>
</evidence>
<proteinExistence type="predicted"/>
<name>A0ABV6DKD1_9BACL</name>
<accession>A0ABV6DKD1</accession>